<reference evidence="2" key="1">
    <citation type="submission" date="2022-11" db="UniProtKB">
        <authorList>
            <consortium name="WormBaseParasite"/>
        </authorList>
    </citation>
    <scope>IDENTIFICATION</scope>
</reference>
<proteinExistence type="predicted"/>
<accession>A0A915JSC5</accession>
<dbReference type="AlphaFoldDB" id="A0A915JSC5"/>
<dbReference type="Proteomes" id="UP000887565">
    <property type="component" value="Unplaced"/>
</dbReference>
<name>A0A915JSC5_ROMCU</name>
<dbReference type="WBParaSite" id="nRc.2.0.1.t29210-RA">
    <property type="protein sequence ID" value="nRc.2.0.1.t29210-RA"/>
    <property type="gene ID" value="nRc.2.0.1.g29210"/>
</dbReference>
<evidence type="ECO:0000313" key="2">
    <source>
        <dbReference type="WBParaSite" id="nRc.2.0.1.t29210-RA"/>
    </source>
</evidence>
<keyword evidence="1" id="KW-1185">Reference proteome</keyword>
<evidence type="ECO:0000313" key="1">
    <source>
        <dbReference type="Proteomes" id="UP000887565"/>
    </source>
</evidence>
<organism evidence="1 2">
    <name type="scientific">Romanomermis culicivorax</name>
    <name type="common">Nematode worm</name>
    <dbReference type="NCBI Taxonomy" id="13658"/>
    <lineage>
        <taxon>Eukaryota</taxon>
        <taxon>Metazoa</taxon>
        <taxon>Ecdysozoa</taxon>
        <taxon>Nematoda</taxon>
        <taxon>Enoplea</taxon>
        <taxon>Dorylaimia</taxon>
        <taxon>Mermithida</taxon>
        <taxon>Mermithoidea</taxon>
        <taxon>Mermithidae</taxon>
        <taxon>Romanomermis</taxon>
    </lineage>
</organism>
<protein>
    <submittedName>
        <fullName evidence="2">Uncharacterized protein</fullName>
    </submittedName>
</protein>
<sequence>MSAIVEEQPGGEDLLAQSQRVDCNHQAIHPHKTNQTWQTEVGPIHLIQSFSTGKCKIILKTSNENSDIRGWFHQRRLCCSLSGSLNLCAVALPKPSQSIEA</sequence>